<evidence type="ECO:0000313" key="11">
    <source>
        <dbReference type="Proteomes" id="UP000005496"/>
    </source>
</evidence>
<accession>D6ST93</accession>
<dbReference type="Pfam" id="PF00691">
    <property type="entry name" value="OmpA"/>
    <property type="match status" value="1"/>
</dbReference>
<evidence type="ECO:0000256" key="1">
    <source>
        <dbReference type="ARBA" id="ARBA00004162"/>
    </source>
</evidence>
<dbReference type="Pfam" id="PF13677">
    <property type="entry name" value="MotB_plug"/>
    <property type="match status" value="1"/>
</dbReference>
<keyword evidence="6 7" id="KW-0472">Membrane</keyword>
<keyword evidence="11" id="KW-1185">Reference proteome</keyword>
<feature type="transmembrane region" description="Helical" evidence="8">
    <location>
        <begin position="20"/>
        <end position="42"/>
    </location>
</feature>
<evidence type="ECO:0000256" key="4">
    <source>
        <dbReference type="ARBA" id="ARBA00022692"/>
    </source>
</evidence>
<dbReference type="OrthoDB" id="5469916at2"/>
<dbReference type="PANTHER" id="PTHR30329:SF21">
    <property type="entry name" value="LIPOPROTEIN YIAD-RELATED"/>
    <property type="match status" value="1"/>
</dbReference>
<comment type="subcellular location">
    <subcellularLocation>
        <location evidence="1">Cell membrane</location>
        <topology evidence="1">Single-pass membrane protein</topology>
    </subcellularLocation>
</comment>
<dbReference type="InterPro" id="IPR036737">
    <property type="entry name" value="OmpA-like_sf"/>
</dbReference>
<evidence type="ECO:0000256" key="7">
    <source>
        <dbReference type="PROSITE-ProRule" id="PRU00473"/>
    </source>
</evidence>
<dbReference type="GO" id="GO:0005886">
    <property type="term" value="C:plasma membrane"/>
    <property type="evidence" value="ECO:0007669"/>
    <property type="project" value="UniProtKB-SubCell"/>
</dbReference>
<dbReference type="PROSITE" id="PS51123">
    <property type="entry name" value="OMPA_2"/>
    <property type="match status" value="1"/>
</dbReference>
<gene>
    <name evidence="10" type="ORF">Dthio_PD1248</name>
</gene>
<dbReference type="eggNOG" id="COG1360">
    <property type="taxonomic scope" value="Bacteria"/>
</dbReference>
<evidence type="ECO:0000256" key="6">
    <source>
        <dbReference type="ARBA" id="ARBA00023136"/>
    </source>
</evidence>
<dbReference type="CDD" id="cd07185">
    <property type="entry name" value="OmpA_C-like"/>
    <property type="match status" value="1"/>
</dbReference>
<dbReference type="Proteomes" id="UP000005496">
    <property type="component" value="Unassembled WGS sequence"/>
</dbReference>
<dbReference type="InterPro" id="IPR050330">
    <property type="entry name" value="Bact_OuterMem_StrucFunc"/>
</dbReference>
<name>D6ST93_9BACT</name>
<dbReference type="AlphaFoldDB" id="D6ST93"/>
<protein>
    <submittedName>
        <fullName evidence="10">OmpA/MotB domain protein</fullName>
    </submittedName>
</protein>
<dbReference type="InterPro" id="IPR006665">
    <property type="entry name" value="OmpA-like"/>
</dbReference>
<keyword evidence="4 8" id="KW-0812">Transmembrane</keyword>
<evidence type="ECO:0000256" key="8">
    <source>
        <dbReference type="SAM" id="Phobius"/>
    </source>
</evidence>
<organism evidence="10 11">
    <name type="scientific">Desulfonatronospira thiodismutans ASO3-1</name>
    <dbReference type="NCBI Taxonomy" id="555779"/>
    <lineage>
        <taxon>Bacteria</taxon>
        <taxon>Pseudomonadati</taxon>
        <taxon>Thermodesulfobacteriota</taxon>
        <taxon>Desulfovibrionia</taxon>
        <taxon>Desulfovibrionales</taxon>
        <taxon>Desulfonatronovibrionaceae</taxon>
        <taxon>Desulfonatronospira</taxon>
    </lineage>
</organism>
<dbReference type="Gene3D" id="3.30.1330.60">
    <property type="entry name" value="OmpA-like domain"/>
    <property type="match status" value="1"/>
</dbReference>
<reference evidence="10" key="1">
    <citation type="submission" date="2010-05" db="EMBL/GenBank/DDBJ databases">
        <title>The draft genome of Desulfonatronospira thiodismutans ASO3-1.</title>
        <authorList>
            <consortium name="US DOE Joint Genome Institute (JGI-PGF)"/>
            <person name="Lucas S."/>
            <person name="Copeland A."/>
            <person name="Lapidus A."/>
            <person name="Cheng J.-F."/>
            <person name="Bruce D."/>
            <person name="Goodwin L."/>
            <person name="Pitluck S."/>
            <person name="Chertkov O."/>
            <person name="Brettin T."/>
            <person name="Detter J.C."/>
            <person name="Han C."/>
            <person name="Land M.L."/>
            <person name="Hauser L."/>
            <person name="Kyrpides N."/>
            <person name="Mikhailova N."/>
            <person name="Muyzer G."/>
            <person name="Woyke T."/>
        </authorList>
    </citation>
    <scope>NUCLEOTIDE SEQUENCE [LARGE SCALE GENOMIC DNA]</scope>
    <source>
        <strain evidence="10">ASO3-1</strain>
    </source>
</reference>
<evidence type="ECO:0000313" key="10">
    <source>
        <dbReference type="EMBL" id="EFI33909.1"/>
    </source>
</evidence>
<comment type="caution">
    <text evidence="10">The sequence shown here is derived from an EMBL/GenBank/DDBJ whole genome shotgun (WGS) entry which is preliminary data.</text>
</comment>
<evidence type="ECO:0000256" key="3">
    <source>
        <dbReference type="ARBA" id="ARBA00022475"/>
    </source>
</evidence>
<dbReference type="RefSeq" id="WP_008871258.1">
    <property type="nucleotide sequence ID" value="NZ_ACJN02000003.1"/>
</dbReference>
<evidence type="ECO:0000256" key="2">
    <source>
        <dbReference type="ARBA" id="ARBA00008914"/>
    </source>
</evidence>
<comment type="similarity">
    <text evidence="2">Belongs to the MotB family.</text>
</comment>
<feature type="domain" description="OmpA-like" evidence="9">
    <location>
        <begin position="113"/>
        <end position="243"/>
    </location>
</feature>
<keyword evidence="3" id="KW-1003">Cell membrane</keyword>
<dbReference type="InterPro" id="IPR025713">
    <property type="entry name" value="MotB-like_N_dom"/>
</dbReference>
<keyword evidence="5 8" id="KW-1133">Transmembrane helix</keyword>
<sequence length="274" mass="31790">MPRSNRKKKEEDDDVEPWLLPFLSLMLLLLTVFVLLITYASFEDRRKIEMVMGAIQGTFGKGMGPGKVDVLDLMEIEGALEPGPFDEDVGDLKQLMPLLWDDKRKDLNFLEKRFVQIFSINTELLYEPGETELSSEGIEVLDKVVPVLKDLEYPVLLAGHTSLVRDEFGAGWQALKDDVIINPTWRLSLDRALNVYRYIMEQGVDPEMVRLEAFGEFQPRYGTRTEANRRQNRRVEIVLDRRNPSWKHLEAEEAGRRVPDDPDEVEYRDFIFDL</sequence>
<dbReference type="PANTHER" id="PTHR30329">
    <property type="entry name" value="STATOR ELEMENT OF FLAGELLAR MOTOR COMPLEX"/>
    <property type="match status" value="1"/>
</dbReference>
<proteinExistence type="inferred from homology"/>
<evidence type="ECO:0000256" key="5">
    <source>
        <dbReference type="ARBA" id="ARBA00022989"/>
    </source>
</evidence>
<dbReference type="SUPFAM" id="SSF103088">
    <property type="entry name" value="OmpA-like"/>
    <property type="match status" value="1"/>
</dbReference>
<dbReference type="EMBL" id="ACJN02000003">
    <property type="protein sequence ID" value="EFI33909.1"/>
    <property type="molecule type" value="Genomic_DNA"/>
</dbReference>
<evidence type="ECO:0000259" key="9">
    <source>
        <dbReference type="PROSITE" id="PS51123"/>
    </source>
</evidence>